<evidence type="ECO:0000313" key="3">
    <source>
        <dbReference type="Proteomes" id="UP000199501"/>
    </source>
</evidence>
<dbReference type="OrthoDB" id="3683803at2"/>
<keyword evidence="3" id="KW-1185">Reference proteome</keyword>
<organism evidence="2 3">
    <name type="scientific">Actinokineospora iranica</name>
    <dbReference type="NCBI Taxonomy" id="1271860"/>
    <lineage>
        <taxon>Bacteria</taxon>
        <taxon>Bacillati</taxon>
        <taxon>Actinomycetota</taxon>
        <taxon>Actinomycetes</taxon>
        <taxon>Pseudonocardiales</taxon>
        <taxon>Pseudonocardiaceae</taxon>
        <taxon>Actinokineospora</taxon>
    </lineage>
</organism>
<accession>A0A1G6VQ74</accession>
<evidence type="ECO:0000313" key="2">
    <source>
        <dbReference type="EMBL" id="SDD55691.1"/>
    </source>
</evidence>
<proteinExistence type="predicted"/>
<reference evidence="3" key="1">
    <citation type="submission" date="2016-10" db="EMBL/GenBank/DDBJ databases">
        <authorList>
            <person name="Varghese N."/>
            <person name="Submissions S."/>
        </authorList>
    </citation>
    <scope>NUCLEOTIDE SEQUENCE [LARGE SCALE GENOMIC DNA]</scope>
    <source>
        <strain evidence="3">IBRC-M 10403</strain>
    </source>
</reference>
<dbReference type="Proteomes" id="UP000199501">
    <property type="component" value="Unassembled WGS sequence"/>
</dbReference>
<gene>
    <name evidence="2" type="ORF">SAMN05216174_11335</name>
</gene>
<name>A0A1G6VQ74_9PSEU</name>
<dbReference type="STRING" id="1271860.SAMN05216174_11335"/>
<protein>
    <submittedName>
        <fullName evidence="2">Uncharacterized protein</fullName>
    </submittedName>
</protein>
<dbReference type="RefSeq" id="WP_091454818.1">
    <property type="nucleotide sequence ID" value="NZ_FMZZ01000013.1"/>
</dbReference>
<dbReference type="EMBL" id="FMZZ01000013">
    <property type="protein sequence ID" value="SDD55691.1"/>
    <property type="molecule type" value="Genomic_DNA"/>
</dbReference>
<feature type="compositionally biased region" description="Polar residues" evidence="1">
    <location>
        <begin position="8"/>
        <end position="24"/>
    </location>
</feature>
<dbReference type="AlphaFoldDB" id="A0A1G6VQ74"/>
<sequence>MPDDSETDNTPASEQPQGAANWTSDGDHTRPEWMTSERGAMTVMEIRLTSGEPVDISEVDAEREIAARVGTANLRRLVVLEHVQVWLGVDAAATEPVNLGATRFVHQLIESVSTGDYAAGDAERDSARRLLAHPENLPVIHGTCVVTGVGVEGEAASFDTSFQDWFTRLIDLIQENRAAETVARLREAGLPVEWAGGKVYTFDY</sequence>
<feature type="region of interest" description="Disordered" evidence="1">
    <location>
        <begin position="1"/>
        <end position="32"/>
    </location>
</feature>
<evidence type="ECO:0000256" key="1">
    <source>
        <dbReference type="SAM" id="MobiDB-lite"/>
    </source>
</evidence>